<evidence type="ECO:0000256" key="3">
    <source>
        <dbReference type="ARBA" id="ARBA00012374"/>
    </source>
</evidence>
<evidence type="ECO:0000256" key="6">
    <source>
        <dbReference type="ARBA" id="ARBA00022692"/>
    </source>
</evidence>
<evidence type="ECO:0000256" key="12">
    <source>
        <dbReference type="ARBA" id="ARBA00032932"/>
    </source>
</evidence>
<keyword evidence="10 14" id="KW-0046">Antibiotic resistance</keyword>
<keyword evidence="9 14" id="KW-0472">Membrane</keyword>
<evidence type="ECO:0000256" key="10">
    <source>
        <dbReference type="ARBA" id="ARBA00023251"/>
    </source>
</evidence>
<dbReference type="AlphaFoldDB" id="A0A842HAG3"/>
<keyword evidence="16" id="KW-1185">Reference proteome</keyword>
<evidence type="ECO:0000256" key="7">
    <source>
        <dbReference type="ARBA" id="ARBA00022801"/>
    </source>
</evidence>
<name>A0A842HAG3_9BACT</name>
<keyword evidence="6 14" id="KW-0812">Transmembrane</keyword>
<keyword evidence="8 14" id="KW-1133">Transmembrane helix</keyword>
<feature type="transmembrane region" description="Helical" evidence="14">
    <location>
        <begin position="281"/>
        <end position="302"/>
    </location>
</feature>
<evidence type="ECO:0000256" key="14">
    <source>
        <dbReference type="HAMAP-Rule" id="MF_01006"/>
    </source>
</evidence>
<dbReference type="PANTHER" id="PTHR30622:SF3">
    <property type="entry name" value="UNDECAPRENYL-DIPHOSPHATASE"/>
    <property type="match status" value="1"/>
</dbReference>
<accession>A0A842HAG3</accession>
<dbReference type="Proteomes" id="UP000546464">
    <property type="component" value="Unassembled WGS sequence"/>
</dbReference>
<dbReference type="PANTHER" id="PTHR30622">
    <property type="entry name" value="UNDECAPRENYL-DIPHOSPHATASE"/>
    <property type="match status" value="1"/>
</dbReference>
<evidence type="ECO:0000256" key="2">
    <source>
        <dbReference type="ARBA" id="ARBA00010621"/>
    </source>
</evidence>
<comment type="caution">
    <text evidence="15">The sequence shown here is derived from an EMBL/GenBank/DDBJ whole genome shotgun (WGS) entry which is preliminary data.</text>
</comment>
<comment type="catalytic activity">
    <reaction evidence="13 14">
        <text>di-trans,octa-cis-undecaprenyl diphosphate + H2O = di-trans,octa-cis-undecaprenyl phosphate + phosphate + H(+)</text>
        <dbReference type="Rhea" id="RHEA:28094"/>
        <dbReference type="ChEBI" id="CHEBI:15377"/>
        <dbReference type="ChEBI" id="CHEBI:15378"/>
        <dbReference type="ChEBI" id="CHEBI:43474"/>
        <dbReference type="ChEBI" id="CHEBI:58405"/>
        <dbReference type="ChEBI" id="CHEBI:60392"/>
        <dbReference type="EC" id="3.6.1.27"/>
    </reaction>
</comment>
<dbReference type="EMBL" id="JACHVB010000012">
    <property type="protein sequence ID" value="MBC2593119.1"/>
    <property type="molecule type" value="Genomic_DNA"/>
</dbReference>
<evidence type="ECO:0000256" key="13">
    <source>
        <dbReference type="ARBA" id="ARBA00047594"/>
    </source>
</evidence>
<dbReference type="GO" id="GO:0009252">
    <property type="term" value="P:peptidoglycan biosynthetic process"/>
    <property type="evidence" value="ECO:0007669"/>
    <property type="project" value="UniProtKB-KW"/>
</dbReference>
<comment type="similarity">
    <text evidence="2 14">Belongs to the UppP family.</text>
</comment>
<feature type="transmembrane region" description="Helical" evidence="14">
    <location>
        <begin position="135"/>
        <end position="157"/>
    </location>
</feature>
<protein>
    <recommendedName>
        <fullName evidence="4 14">Undecaprenyl-diphosphatase</fullName>
        <ecNumber evidence="3 14">3.6.1.27</ecNumber>
    </recommendedName>
    <alternativeName>
        <fullName evidence="12 14">Bacitracin resistance protein</fullName>
    </alternativeName>
    <alternativeName>
        <fullName evidence="11 14">Undecaprenyl pyrophosphate phosphatase</fullName>
    </alternativeName>
</protein>
<gene>
    <name evidence="14" type="primary">uppP</name>
    <name evidence="15" type="ORF">H5P28_02480</name>
</gene>
<dbReference type="Pfam" id="PF02673">
    <property type="entry name" value="BacA"/>
    <property type="match status" value="1"/>
</dbReference>
<dbReference type="InterPro" id="IPR003824">
    <property type="entry name" value="UppP"/>
</dbReference>
<keyword evidence="5 14" id="KW-1003">Cell membrane</keyword>
<proteinExistence type="inferred from homology"/>
<reference evidence="15 16" key="1">
    <citation type="submission" date="2020-07" db="EMBL/GenBank/DDBJ databases">
        <authorList>
            <person name="Feng X."/>
        </authorList>
    </citation>
    <scope>NUCLEOTIDE SEQUENCE [LARGE SCALE GENOMIC DNA]</scope>
    <source>
        <strain evidence="15 16">JCM31066</strain>
    </source>
</reference>
<evidence type="ECO:0000256" key="9">
    <source>
        <dbReference type="ARBA" id="ARBA00023136"/>
    </source>
</evidence>
<evidence type="ECO:0000256" key="1">
    <source>
        <dbReference type="ARBA" id="ARBA00004651"/>
    </source>
</evidence>
<feature type="transmembrane region" description="Helical" evidence="14">
    <location>
        <begin position="252"/>
        <end position="274"/>
    </location>
</feature>
<sequence length="303" mass="32348">MTYMDGLILGIVEGVTEYLPVSSTGHLILTNRFLGLDVPLPLLDDEGQLIPGKRIDPATGEPAPFTLEEAANAYAIIIQGGAIIAVVILYWKRLWSIVEGLLGKNRNGLLLLRNLMAGFLPAAFLGLLLDDFIESVLFGVWPVVIALVGGAFLMLGVERWRRARHGSSAPESGPDLHELSIRQSLLVGLLQCVAMWPGTSRSMMTIVGGYVVGLSPARAAEFSFLLGLITLSAASAYKALSLGPQMLAALDLGPVLFGIVVATVAAAFAVKWLVSYLTRHGLALFAWYRLALAAVVAATIIWG</sequence>
<comment type="subcellular location">
    <subcellularLocation>
        <location evidence="1 14">Cell membrane</location>
        <topology evidence="1 14">Multi-pass membrane protein</topology>
    </subcellularLocation>
</comment>
<evidence type="ECO:0000256" key="5">
    <source>
        <dbReference type="ARBA" id="ARBA00022475"/>
    </source>
</evidence>
<dbReference type="EC" id="3.6.1.27" evidence="3 14"/>
<evidence type="ECO:0000256" key="11">
    <source>
        <dbReference type="ARBA" id="ARBA00032707"/>
    </source>
</evidence>
<dbReference type="GO" id="GO:0005886">
    <property type="term" value="C:plasma membrane"/>
    <property type="evidence" value="ECO:0007669"/>
    <property type="project" value="UniProtKB-SubCell"/>
</dbReference>
<evidence type="ECO:0000256" key="4">
    <source>
        <dbReference type="ARBA" id="ARBA00021581"/>
    </source>
</evidence>
<evidence type="ECO:0000313" key="16">
    <source>
        <dbReference type="Proteomes" id="UP000546464"/>
    </source>
</evidence>
<feature type="transmembrane region" description="Helical" evidence="14">
    <location>
        <begin position="71"/>
        <end position="91"/>
    </location>
</feature>
<organism evidence="15 16">
    <name type="scientific">Ruficoccus amylovorans</name>
    <dbReference type="NCBI Taxonomy" id="1804625"/>
    <lineage>
        <taxon>Bacteria</taxon>
        <taxon>Pseudomonadati</taxon>
        <taxon>Verrucomicrobiota</taxon>
        <taxon>Opitutia</taxon>
        <taxon>Puniceicoccales</taxon>
        <taxon>Cerasicoccaceae</taxon>
        <taxon>Ruficoccus</taxon>
    </lineage>
</organism>
<comment type="function">
    <text evidence="14">Catalyzes the dephosphorylation of undecaprenyl diphosphate (UPP). Confers resistance to bacitracin.</text>
</comment>
<dbReference type="GO" id="GO:0071555">
    <property type="term" value="P:cell wall organization"/>
    <property type="evidence" value="ECO:0007669"/>
    <property type="project" value="UniProtKB-KW"/>
</dbReference>
<evidence type="ECO:0000313" key="15">
    <source>
        <dbReference type="EMBL" id="MBC2593119.1"/>
    </source>
</evidence>
<keyword evidence="14" id="KW-0133">Cell shape</keyword>
<comment type="miscellaneous">
    <text evidence="14">Bacitracin is thought to be involved in the inhibition of peptidoglycan synthesis by sequestering undecaprenyl diphosphate, thereby reducing the pool of lipid carrier available.</text>
</comment>
<dbReference type="GO" id="GO:0046677">
    <property type="term" value="P:response to antibiotic"/>
    <property type="evidence" value="ECO:0007669"/>
    <property type="project" value="UniProtKB-UniRule"/>
</dbReference>
<dbReference type="HAMAP" id="MF_01006">
    <property type="entry name" value="Undec_diphosphatase"/>
    <property type="match status" value="1"/>
</dbReference>
<keyword evidence="7 14" id="KW-0378">Hydrolase</keyword>
<feature type="transmembrane region" description="Helical" evidence="14">
    <location>
        <begin position="111"/>
        <end position="129"/>
    </location>
</feature>
<dbReference type="GO" id="GO:0008360">
    <property type="term" value="P:regulation of cell shape"/>
    <property type="evidence" value="ECO:0007669"/>
    <property type="project" value="UniProtKB-KW"/>
</dbReference>
<keyword evidence="14" id="KW-0961">Cell wall biogenesis/degradation</keyword>
<keyword evidence="14" id="KW-0573">Peptidoglycan synthesis</keyword>
<dbReference type="GO" id="GO:0050380">
    <property type="term" value="F:undecaprenyl-diphosphatase activity"/>
    <property type="evidence" value="ECO:0007669"/>
    <property type="project" value="UniProtKB-UniRule"/>
</dbReference>
<evidence type="ECO:0000256" key="8">
    <source>
        <dbReference type="ARBA" id="ARBA00022989"/>
    </source>
</evidence>